<dbReference type="AlphaFoldDB" id="A0A382SI49"/>
<dbReference type="PANTHER" id="PTHR48080">
    <property type="entry name" value="D-GALACTONATE DEHYDRATASE-RELATED"/>
    <property type="match status" value="1"/>
</dbReference>
<dbReference type="InterPro" id="IPR018110">
    <property type="entry name" value="Mandel_Rmase/mucon_lact_enz_CS"/>
</dbReference>
<evidence type="ECO:0000313" key="3">
    <source>
        <dbReference type="EMBL" id="SVD09529.1"/>
    </source>
</evidence>
<evidence type="ECO:0000259" key="2">
    <source>
        <dbReference type="Pfam" id="PF02746"/>
    </source>
</evidence>
<dbReference type="SUPFAM" id="SSF54826">
    <property type="entry name" value="Enolase N-terminal domain-like"/>
    <property type="match status" value="1"/>
</dbReference>
<dbReference type="PANTHER" id="PTHR48080:SF2">
    <property type="entry name" value="D-GALACTONATE DEHYDRATASE"/>
    <property type="match status" value="1"/>
</dbReference>
<dbReference type="InterPro" id="IPR013341">
    <property type="entry name" value="Mandelate_racemase_N_dom"/>
</dbReference>
<proteinExistence type="predicted"/>
<dbReference type="SUPFAM" id="SSF51604">
    <property type="entry name" value="Enolase C-terminal domain-like"/>
    <property type="match status" value="1"/>
</dbReference>
<sequence>MAYPEPHYKGVERYITLARVEADNGLVGWGECISQFREATLATKIIIEQGFAPLITGENGLDVERLWQKMISHIWWYGSEGIAAFAVSAVDTALWDLKGKALGLPVCQLLGAQLHDKIAAMASIIFDMEDFEWTLNEFRWLYEQGYRVVKGGWGMRP</sequence>
<dbReference type="InterPro" id="IPR034593">
    <property type="entry name" value="DgoD-like"/>
</dbReference>
<dbReference type="EMBL" id="UINC01129262">
    <property type="protein sequence ID" value="SVD09529.1"/>
    <property type="molecule type" value="Genomic_DNA"/>
</dbReference>
<name>A0A382SI49_9ZZZZ</name>
<gene>
    <name evidence="3" type="ORF">METZ01_LOCUS362383</name>
</gene>
<dbReference type="GO" id="GO:0009063">
    <property type="term" value="P:amino acid catabolic process"/>
    <property type="evidence" value="ECO:0007669"/>
    <property type="project" value="InterPro"/>
</dbReference>
<organism evidence="3">
    <name type="scientific">marine metagenome</name>
    <dbReference type="NCBI Taxonomy" id="408172"/>
    <lineage>
        <taxon>unclassified sequences</taxon>
        <taxon>metagenomes</taxon>
        <taxon>ecological metagenomes</taxon>
    </lineage>
</organism>
<dbReference type="InterPro" id="IPR036849">
    <property type="entry name" value="Enolase-like_C_sf"/>
</dbReference>
<dbReference type="InterPro" id="IPR029017">
    <property type="entry name" value="Enolase-like_N"/>
</dbReference>
<feature type="non-terminal residue" evidence="3">
    <location>
        <position position="157"/>
    </location>
</feature>
<evidence type="ECO:0000256" key="1">
    <source>
        <dbReference type="ARBA" id="ARBA00023239"/>
    </source>
</evidence>
<keyword evidence="1" id="KW-0456">Lyase</keyword>
<feature type="domain" description="Mandelate racemase/muconate lactonizing enzyme N-terminal" evidence="2">
    <location>
        <begin position="16"/>
        <end position="111"/>
    </location>
</feature>
<protein>
    <recommendedName>
        <fullName evidence="2">Mandelate racemase/muconate lactonizing enzyme N-terminal domain-containing protein</fullName>
    </recommendedName>
</protein>
<reference evidence="3" key="1">
    <citation type="submission" date="2018-05" db="EMBL/GenBank/DDBJ databases">
        <authorList>
            <person name="Lanie J.A."/>
            <person name="Ng W.-L."/>
            <person name="Kazmierczak K.M."/>
            <person name="Andrzejewski T.M."/>
            <person name="Davidsen T.M."/>
            <person name="Wayne K.J."/>
            <person name="Tettelin H."/>
            <person name="Glass J.I."/>
            <person name="Rusch D."/>
            <person name="Podicherti R."/>
            <person name="Tsui H.-C.T."/>
            <person name="Winkler M.E."/>
        </authorList>
    </citation>
    <scope>NUCLEOTIDE SEQUENCE</scope>
</reference>
<dbReference type="Gene3D" id="3.30.390.10">
    <property type="entry name" value="Enolase-like, N-terminal domain"/>
    <property type="match status" value="1"/>
</dbReference>
<dbReference type="Pfam" id="PF02746">
    <property type="entry name" value="MR_MLE_N"/>
    <property type="match status" value="1"/>
</dbReference>
<accession>A0A382SI49</accession>
<dbReference type="GO" id="GO:0016829">
    <property type="term" value="F:lyase activity"/>
    <property type="evidence" value="ECO:0007669"/>
    <property type="project" value="UniProtKB-KW"/>
</dbReference>
<dbReference type="Gene3D" id="3.20.20.120">
    <property type="entry name" value="Enolase-like C-terminal domain"/>
    <property type="match status" value="1"/>
</dbReference>
<dbReference type="PROSITE" id="PS00908">
    <property type="entry name" value="MR_MLE_1"/>
    <property type="match status" value="1"/>
</dbReference>